<feature type="domain" description="DNA repair metallo-beta-lactamase" evidence="7">
    <location>
        <begin position="627"/>
        <end position="756"/>
    </location>
</feature>
<dbReference type="GeneID" id="37046499"/>
<feature type="compositionally biased region" description="Acidic residues" evidence="6">
    <location>
        <begin position="79"/>
        <end position="90"/>
    </location>
</feature>
<evidence type="ECO:0000313" key="9">
    <source>
        <dbReference type="Proteomes" id="UP000245768"/>
    </source>
</evidence>
<keyword evidence="5" id="KW-0539">Nucleus</keyword>
<dbReference type="OrthoDB" id="262529at2759"/>
<organism evidence="8 9">
    <name type="scientific">Acaromyces ingoldii</name>
    <dbReference type="NCBI Taxonomy" id="215250"/>
    <lineage>
        <taxon>Eukaryota</taxon>
        <taxon>Fungi</taxon>
        <taxon>Dikarya</taxon>
        <taxon>Basidiomycota</taxon>
        <taxon>Ustilaginomycotina</taxon>
        <taxon>Exobasidiomycetes</taxon>
        <taxon>Exobasidiales</taxon>
        <taxon>Cryptobasidiaceae</taxon>
        <taxon>Acaromyces</taxon>
    </lineage>
</organism>
<dbReference type="GO" id="GO:0003684">
    <property type="term" value="F:damaged DNA binding"/>
    <property type="evidence" value="ECO:0007669"/>
    <property type="project" value="TreeGrafter"/>
</dbReference>
<dbReference type="RefSeq" id="XP_025380104.1">
    <property type="nucleotide sequence ID" value="XM_025524583.1"/>
</dbReference>
<evidence type="ECO:0000313" key="8">
    <source>
        <dbReference type="EMBL" id="PWN92906.1"/>
    </source>
</evidence>
<evidence type="ECO:0000256" key="1">
    <source>
        <dbReference type="ARBA" id="ARBA00004123"/>
    </source>
</evidence>
<comment type="subcellular location">
    <subcellularLocation>
        <location evidence="1">Nucleus</location>
    </subcellularLocation>
</comment>
<dbReference type="AlphaFoldDB" id="A0A316YV24"/>
<feature type="compositionally biased region" description="Basic and acidic residues" evidence="6">
    <location>
        <begin position="432"/>
        <end position="450"/>
    </location>
</feature>
<evidence type="ECO:0000259" key="7">
    <source>
        <dbReference type="Pfam" id="PF07522"/>
    </source>
</evidence>
<feature type="region of interest" description="Disordered" evidence="6">
    <location>
        <begin position="1"/>
        <end position="122"/>
    </location>
</feature>
<dbReference type="STRING" id="215250.A0A316YV24"/>
<feature type="compositionally biased region" description="Basic and acidic residues" evidence="6">
    <location>
        <begin position="91"/>
        <end position="102"/>
    </location>
</feature>
<dbReference type="InParanoid" id="A0A316YV24"/>
<proteinExistence type="inferred from homology"/>
<keyword evidence="9" id="KW-1185">Reference proteome</keyword>
<dbReference type="Proteomes" id="UP000245768">
    <property type="component" value="Unassembled WGS sequence"/>
</dbReference>
<dbReference type="EMBL" id="KZ819634">
    <property type="protein sequence ID" value="PWN92906.1"/>
    <property type="molecule type" value="Genomic_DNA"/>
</dbReference>
<dbReference type="GO" id="GO:0035312">
    <property type="term" value="F:5'-3' DNA exonuclease activity"/>
    <property type="evidence" value="ECO:0007669"/>
    <property type="project" value="TreeGrafter"/>
</dbReference>
<dbReference type="FunCoup" id="A0A316YV24">
    <property type="interactions" value="319"/>
</dbReference>
<sequence length="791" mass="88107">MTGANASKRIKVAHSPSSQPSLRDLFARQGSSNHASPERQPVAKPRFGAATKTQEDIEMEWAIQESLKDVARAQPASEPTEEDALFDEEPLQERADNSKEKQMQLPGPAQLESSAKAPPTSSFNAFSRLMSSHSEAKEWASADVIEANNYTGAARSRPDRRTAPFYKVLTGMPISVDAFRFGAIPGCNAYFLSHFHADHYGGLTSAWTHGPIYCSVTTANLVRSSLRVQDIHVEPLPMNETITIPRTNGVKVTLLDANHCPGSCLFLFEGPQSINILAPPRGCKPQAIAPPHITFRYLHCGDFRASPRHIEHPAIKGKRLDIVYLDTTYLNPRYCFPAQEQVVNACAQAVREAAPGQTDACRWQGGVQDHDEEDWRVSPLKGKKLREAMQMKRDQPSADQMRSWLGSSSSSSTVKDEVKEEIDEDEDLAGLDFRDEEPMVGQDREGSMKVEEDEAEDEDEEETLGEDHQDEGAQECEDGTAPPEAINKGIKVKLEPQEDSLELDPQAGLFIDAKSKVKHENDDEANTGDMSIQPSSTIEAQAKEDECPTTPTNEINTAGTEKDIKKEVPVTPKDEKPKDQSRILVVVGTYTIGKEKIVLACARALNTKIYCTDSRKYRVYAQLDDAELHSLLTRDPLRAAVHVTSLMTINGDALRDHVSAMRKLGARIDRAIAFRPTGWTYRPPPGADLVSPSLDRVIQWNQSRRFGSGNLFPTRDSTREYSIYGVPYSEHSSFFELSAFALSLDYVKIIATVNVGSANSRAKMARWFEKWKSEKKRREYKPVVPRDPDYF</sequence>
<dbReference type="CDD" id="cd16273">
    <property type="entry name" value="SNM1A-1C-like_MBL-fold"/>
    <property type="match status" value="1"/>
</dbReference>
<gene>
    <name evidence="8" type="ORF">FA10DRAFT_298358</name>
</gene>
<comment type="similarity">
    <text evidence="2">Belongs to the DNA repair metallo-beta-lactamase (DRMBL) family.</text>
</comment>
<dbReference type="GO" id="GO:0036297">
    <property type="term" value="P:interstrand cross-link repair"/>
    <property type="evidence" value="ECO:0007669"/>
    <property type="project" value="TreeGrafter"/>
</dbReference>
<feature type="compositionally biased region" description="Acidic residues" evidence="6">
    <location>
        <begin position="451"/>
        <end position="464"/>
    </location>
</feature>
<evidence type="ECO:0000256" key="3">
    <source>
        <dbReference type="ARBA" id="ARBA00022763"/>
    </source>
</evidence>
<dbReference type="PANTHER" id="PTHR23240">
    <property type="entry name" value="DNA CROSS-LINK REPAIR PROTEIN PSO2/SNM1-RELATED"/>
    <property type="match status" value="1"/>
</dbReference>
<protein>
    <submittedName>
        <fullName evidence="8">DRMBL-domain-containing protein</fullName>
    </submittedName>
</protein>
<feature type="region of interest" description="Disordered" evidence="6">
    <location>
        <begin position="540"/>
        <end position="578"/>
    </location>
</feature>
<evidence type="ECO:0000256" key="6">
    <source>
        <dbReference type="SAM" id="MobiDB-lite"/>
    </source>
</evidence>
<accession>A0A316YV24</accession>
<evidence type="ECO:0000256" key="5">
    <source>
        <dbReference type="ARBA" id="ARBA00023242"/>
    </source>
</evidence>
<dbReference type="InterPro" id="IPR036866">
    <property type="entry name" value="RibonucZ/Hydroxyglut_hydro"/>
</dbReference>
<feature type="region of interest" description="Disordered" evidence="6">
    <location>
        <begin position="388"/>
        <end position="484"/>
    </location>
</feature>
<evidence type="ECO:0000256" key="4">
    <source>
        <dbReference type="ARBA" id="ARBA00023204"/>
    </source>
</evidence>
<feature type="compositionally biased region" description="Acidic residues" evidence="6">
    <location>
        <begin position="419"/>
        <end position="429"/>
    </location>
</feature>
<reference evidence="8" key="1">
    <citation type="journal article" date="2018" name="Mol. Biol. Evol.">
        <title>Broad Genomic Sampling Reveals a Smut Pathogenic Ancestry of the Fungal Clade Ustilaginomycotina.</title>
        <authorList>
            <person name="Kijpornyongpan T."/>
            <person name="Mondo S.J."/>
            <person name="Barry K."/>
            <person name="Sandor L."/>
            <person name="Lee J."/>
            <person name="Lipzen A."/>
            <person name="Pangilinan J."/>
            <person name="LaButti K."/>
            <person name="Hainaut M."/>
            <person name="Henrissat B."/>
            <person name="Grigoriev I.V."/>
            <person name="Spatafora J.W."/>
            <person name="Aime M.C."/>
        </authorList>
    </citation>
    <scope>NUCLEOTIDE SEQUENCE [LARGE SCALE GENOMIC DNA]</scope>
    <source>
        <strain evidence="8">MCA 4198</strain>
    </source>
</reference>
<name>A0A316YV24_9BASI</name>
<dbReference type="GO" id="GO:0006303">
    <property type="term" value="P:double-strand break repair via nonhomologous end joining"/>
    <property type="evidence" value="ECO:0007669"/>
    <property type="project" value="TreeGrafter"/>
</dbReference>
<keyword evidence="3" id="KW-0227">DNA damage</keyword>
<dbReference type="PANTHER" id="PTHR23240:SF6">
    <property type="entry name" value="DNA CROSS-LINK REPAIR 1A PROTEIN"/>
    <property type="match status" value="1"/>
</dbReference>
<dbReference type="SUPFAM" id="SSF56281">
    <property type="entry name" value="Metallo-hydrolase/oxidoreductase"/>
    <property type="match status" value="1"/>
</dbReference>
<dbReference type="GO" id="GO:0005634">
    <property type="term" value="C:nucleus"/>
    <property type="evidence" value="ECO:0007669"/>
    <property type="project" value="UniProtKB-SubCell"/>
</dbReference>
<keyword evidence="4" id="KW-0234">DNA repair</keyword>
<dbReference type="Pfam" id="PF07522">
    <property type="entry name" value="DRMBL"/>
    <property type="match status" value="1"/>
</dbReference>
<dbReference type="InterPro" id="IPR011084">
    <property type="entry name" value="DRMBL"/>
</dbReference>
<dbReference type="Gene3D" id="3.40.50.12650">
    <property type="match status" value="1"/>
</dbReference>
<dbReference type="Gene3D" id="3.60.15.10">
    <property type="entry name" value="Ribonuclease Z/Hydroxyacylglutathione hydrolase-like"/>
    <property type="match status" value="1"/>
</dbReference>
<feature type="compositionally biased region" description="Polar residues" evidence="6">
    <location>
        <begin position="549"/>
        <end position="559"/>
    </location>
</feature>
<evidence type="ECO:0000256" key="2">
    <source>
        <dbReference type="ARBA" id="ARBA00010304"/>
    </source>
</evidence>
<dbReference type="FunFam" id="3.40.50.12650:FF:000007">
    <property type="entry name" value="DNA cross-link repair 1A protein, variant"/>
    <property type="match status" value="1"/>
</dbReference>
<feature type="compositionally biased region" description="Basic and acidic residues" evidence="6">
    <location>
        <begin position="560"/>
        <end position="578"/>
    </location>
</feature>